<dbReference type="InterPro" id="IPR018202">
    <property type="entry name" value="Ser_caboxypep_ser_AS"/>
</dbReference>
<dbReference type="Gene3D" id="3.40.50.1820">
    <property type="entry name" value="alpha/beta hydrolase"/>
    <property type="match status" value="1"/>
</dbReference>
<evidence type="ECO:0000256" key="5">
    <source>
        <dbReference type="ARBA" id="ARBA00022801"/>
    </source>
</evidence>
<keyword evidence="10" id="KW-1185">Reference proteome</keyword>
<evidence type="ECO:0000256" key="1">
    <source>
        <dbReference type="ARBA" id="ARBA00009431"/>
    </source>
</evidence>
<name>A0AAU9V5G0_EUPED</name>
<dbReference type="GO" id="GO:0006508">
    <property type="term" value="P:proteolysis"/>
    <property type="evidence" value="ECO:0007669"/>
    <property type="project" value="UniProtKB-KW"/>
</dbReference>
<keyword evidence="8" id="KW-0812">Transmembrane</keyword>
<comment type="caution">
    <text evidence="9">The sequence shown here is derived from an EMBL/GenBank/DDBJ whole genome shotgun (WGS) entry which is preliminary data.</text>
</comment>
<sequence>MAPRIATTILSSVTPSVLFLTPLIKQNKTNEARDSSFVEPEIFLNVTSYSGFLTVDERYNSNLFFWYFPKPNQKDPKNMGNSTTPWIIWLQGGPGATSLVGLFSEMGPFEYIDNQLKLRDTSWSKLFSMVFIDNPVGAGFSFTDSKEGYSKNMDMYSENLYRAVKQLVILYPELSSSPLYVAGESYAGRYVPGLAKKILDGSISDKSINLQGIMMGNPILDRDSIVDYTQVFYNWGLIDTQGALAAKPLQEKFVQAVKNGDSLAAYDLRDQVLNKLQEIAFKDETYNVLKDHTITNVRNFIPFIKMRNIREAIHVGDTVFDYSNRDVHIYLKTEFLAPVSLKINELLEKYRILIYCGQLDLTTPCVLNAEARRRKWRWSRRAEFLGAPRTPYWLNDSVVGYVKSGGGFTEVQVNGAGHLVPQDKPIVAMNIIYNFIAGLEFTKPSSFEVKAEDTPNYEEYTDLSHYEISNFKSGFIASVVVNVLLLIAFAAGVVMFVRWKRQNDFFYSPLSDGILTMT</sequence>
<dbReference type="PANTHER" id="PTHR11802:SF472">
    <property type="entry name" value="SERINE CARBOXYPEPTIDASE CPVL-RELATED"/>
    <property type="match status" value="1"/>
</dbReference>
<dbReference type="Proteomes" id="UP001153954">
    <property type="component" value="Unassembled WGS sequence"/>
</dbReference>
<dbReference type="InterPro" id="IPR001563">
    <property type="entry name" value="Peptidase_S10"/>
</dbReference>
<evidence type="ECO:0000256" key="6">
    <source>
        <dbReference type="ARBA" id="ARBA00023180"/>
    </source>
</evidence>
<keyword evidence="8" id="KW-1133">Transmembrane helix</keyword>
<feature type="transmembrane region" description="Helical" evidence="8">
    <location>
        <begin position="475"/>
        <end position="497"/>
    </location>
</feature>
<gene>
    <name evidence="9" type="ORF">EEDITHA_LOCUS18667</name>
</gene>
<evidence type="ECO:0000313" key="9">
    <source>
        <dbReference type="EMBL" id="CAH2104270.1"/>
    </source>
</evidence>
<dbReference type="EMBL" id="CAKOGL010000027">
    <property type="protein sequence ID" value="CAH2104270.1"/>
    <property type="molecule type" value="Genomic_DNA"/>
</dbReference>
<dbReference type="PROSITE" id="PS00131">
    <property type="entry name" value="CARBOXYPEPT_SER_SER"/>
    <property type="match status" value="1"/>
</dbReference>
<dbReference type="InterPro" id="IPR029058">
    <property type="entry name" value="AB_hydrolase_fold"/>
</dbReference>
<dbReference type="PANTHER" id="PTHR11802">
    <property type="entry name" value="SERINE PROTEASE FAMILY S10 SERINE CARBOXYPEPTIDASE"/>
    <property type="match status" value="1"/>
</dbReference>
<reference evidence="9" key="1">
    <citation type="submission" date="2022-03" db="EMBL/GenBank/DDBJ databases">
        <authorList>
            <person name="Tunstrom K."/>
        </authorList>
    </citation>
    <scope>NUCLEOTIDE SEQUENCE</scope>
</reference>
<protein>
    <recommendedName>
        <fullName evidence="7">Carboxypeptidase</fullName>
        <ecNumber evidence="7">3.4.16.-</ecNumber>
    </recommendedName>
</protein>
<evidence type="ECO:0000256" key="2">
    <source>
        <dbReference type="ARBA" id="ARBA00022645"/>
    </source>
</evidence>
<evidence type="ECO:0000313" key="10">
    <source>
        <dbReference type="Proteomes" id="UP001153954"/>
    </source>
</evidence>
<dbReference type="PROSITE" id="PS00560">
    <property type="entry name" value="CARBOXYPEPT_SER_HIS"/>
    <property type="match status" value="1"/>
</dbReference>
<keyword evidence="5 7" id="KW-0378">Hydrolase</keyword>
<dbReference type="AlphaFoldDB" id="A0AAU9V5G0"/>
<dbReference type="EC" id="3.4.16.-" evidence="7"/>
<keyword evidence="2 7" id="KW-0121">Carboxypeptidase</keyword>
<keyword evidence="3 7" id="KW-0645">Protease</keyword>
<keyword evidence="6" id="KW-0325">Glycoprotein</keyword>
<evidence type="ECO:0000256" key="7">
    <source>
        <dbReference type="RuleBase" id="RU361156"/>
    </source>
</evidence>
<dbReference type="Pfam" id="PF00450">
    <property type="entry name" value="Peptidase_S10"/>
    <property type="match status" value="1"/>
</dbReference>
<dbReference type="SUPFAM" id="SSF53474">
    <property type="entry name" value="alpha/beta-Hydrolases"/>
    <property type="match status" value="1"/>
</dbReference>
<organism evidence="9 10">
    <name type="scientific">Euphydryas editha</name>
    <name type="common">Edith's checkerspot</name>
    <dbReference type="NCBI Taxonomy" id="104508"/>
    <lineage>
        <taxon>Eukaryota</taxon>
        <taxon>Metazoa</taxon>
        <taxon>Ecdysozoa</taxon>
        <taxon>Arthropoda</taxon>
        <taxon>Hexapoda</taxon>
        <taxon>Insecta</taxon>
        <taxon>Pterygota</taxon>
        <taxon>Neoptera</taxon>
        <taxon>Endopterygota</taxon>
        <taxon>Lepidoptera</taxon>
        <taxon>Glossata</taxon>
        <taxon>Ditrysia</taxon>
        <taxon>Papilionoidea</taxon>
        <taxon>Nymphalidae</taxon>
        <taxon>Nymphalinae</taxon>
        <taxon>Euphydryas</taxon>
    </lineage>
</organism>
<keyword evidence="4" id="KW-0732">Signal</keyword>
<evidence type="ECO:0000256" key="4">
    <source>
        <dbReference type="ARBA" id="ARBA00022729"/>
    </source>
</evidence>
<evidence type="ECO:0000256" key="3">
    <source>
        <dbReference type="ARBA" id="ARBA00022670"/>
    </source>
</evidence>
<keyword evidence="8" id="KW-0472">Membrane</keyword>
<dbReference type="InterPro" id="IPR033124">
    <property type="entry name" value="Ser_caboxypep_his_AS"/>
</dbReference>
<dbReference type="GO" id="GO:0004185">
    <property type="term" value="F:serine-type carboxypeptidase activity"/>
    <property type="evidence" value="ECO:0007669"/>
    <property type="project" value="UniProtKB-UniRule"/>
</dbReference>
<dbReference type="PRINTS" id="PR00724">
    <property type="entry name" value="CRBOXYPTASEC"/>
</dbReference>
<accession>A0AAU9V5G0</accession>
<evidence type="ECO:0000256" key="8">
    <source>
        <dbReference type="SAM" id="Phobius"/>
    </source>
</evidence>
<comment type="similarity">
    <text evidence="1 7">Belongs to the peptidase S10 family.</text>
</comment>
<proteinExistence type="inferred from homology"/>